<dbReference type="InterPro" id="IPR050248">
    <property type="entry name" value="Polysacc_deacetylase_ArnD"/>
</dbReference>
<proteinExistence type="predicted"/>
<dbReference type="PANTHER" id="PTHR10587:SF133">
    <property type="entry name" value="CHITIN DEACETYLASE 1-RELATED"/>
    <property type="match status" value="1"/>
</dbReference>
<evidence type="ECO:0000259" key="3">
    <source>
        <dbReference type="PROSITE" id="PS51677"/>
    </source>
</evidence>
<accession>A0ABZ3IL37</accession>
<evidence type="ECO:0000313" key="5">
    <source>
        <dbReference type="Proteomes" id="UP000216752"/>
    </source>
</evidence>
<keyword evidence="1" id="KW-0479">Metal-binding</keyword>
<dbReference type="EMBL" id="CP155573">
    <property type="protein sequence ID" value="XFO66123.1"/>
    <property type="molecule type" value="Genomic_DNA"/>
</dbReference>
<dbReference type="CDD" id="cd10917">
    <property type="entry name" value="CE4_NodB_like_6s_7s"/>
    <property type="match status" value="1"/>
</dbReference>
<feature type="domain" description="NodB homology" evidence="3">
    <location>
        <begin position="59"/>
        <end position="240"/>
    </location>
</feature>
<gene>
    <name evidence="4" type="ORF">SPSIL_022730</name>
</gene>
<name>A0ABZ3IL37_9FIRM</name>
<sequence length="252" mass="28617">MGKKKLVYVISLLLLVICSIFAYYNFKKPPEVPQTAEDRYRRGHNIPGKLYWAGSAQDKEVALTFDDGPEEEWTPKVLDILKQKNVRATFFIIGKQAQKYPEMLRQINADDHIIGDHTFDHVDLTKLDTQQVDQEIEKCALIIHDIIGKTPRLVRPPFGFHNPTVDNVVYSKGKIIVLWSLDTEDWTGLDAKTIKARILPKMQNGFIVLQHDGENSKLGGSIQALPDIIDGLKAQGYTFVTIPELLETEAYQ</sequence>
<keyword evidence="5" id="KW-1185">Reference proteome</keyword>
<protein>
    <recommendedName>
        <fullName evidence="3">NodB homology domain-containing protein</fullName>
    </recommendedName>
</protein>
<dbReference type="InterPro" id="IPR002509">
    <property type="entry name" value="NODB_dom"/>
</dbReference>
<dbReference type="InterPro" id="IPR011330">
    <property type="entry name" value="Glyco_hydro/deAcase_b/a-brl"/>
</dbReference>
<evidence type="ECO:0000313" key="4">
    <source>
        <dbReference type="EMBL" id="XFO66123.1"/>
    </source>
</evidence>
<dbReference type="Gene3D" id="3.20.20.370">
    <property type="entry name" value="Glycoside hydrolase/deacetylase"/>
    <property type="match status" value="1"/>
</dbReference>
<dbReference type="Proteomes" id="UP000216752">
    <property type="component" value="Chromosome"/>
</dbReference>
<keyword evidence="2" id="KW-0378">Hydrolase</keyword>
<dbReference type="PROSITE" id="PS51677">
    <property type="entry name" value="NODB"/>
    <property type="match status" value="1"/>
</dbReference>
<dbReference type="SUPFAM" id="SSF88713">
    <property type="entry name" value="Glycoside hydrolase/deacetylase"/>
    <property type="match status" value="1"/>
</dbReference>
<evidence type="ECO:0000256" key="1">
    <source>
        <dbReference type="ARBA" id="ARBA00022723"/>
    </source>
</evidence>
<evidence type="ECO:0000256" key="2">
    <source>
        <dbReference type="ARBA" id="ARBA00022801"/>
    </source>
</evidence>
<dbReference type="PANTHER" id="PTHR10587">
    <property type="entry name" value="GLYCOSYL TRANSFERASE-RELATED"/>
    <property type="match status" value="1"/>
</dbReference>
<reference evidence="4" key="1">
    <citation type="submission" date="2024-05" db="EMBL/GenBank/DDBJ databases">
        <title>Isolation and characterization of Sporomusa carbonis sp. nov., a carboxydotrophic hydrogenogen in the genus of Sporomusa isolated from a charcoal burning pile.</title>
        <authorList>
            <person name="Boeer T."/>
            <person name="Rosenbaum F."/>
            <person name="Eysell L."/>
            <person name="Mueller V."/>
            <person name="Daniel R."/>
            <person name="Poehlein A."/>
        </authorList>
    </citation>
    <scope>NUCLEOTIDE SEQUENCE [LARGE SCALE GENOMIC DNA]</scope>
    <source>
        <strain evidence="4">DSM 10669</strain>
    </source>
</reference>
<dbReference type="RefSeq" id="WP_094607634.1">
    <property type="nucleotide sequence ID" value="NZ_CP155573.1"/>
</dbReference>
<organism evidence="4 5">
    <name type="scientific">Sporomusa silvacetica DSM 10669</name>
    <dbReference type="NCBI Taxonomy" id="1123289"/>
    <lineage>
        <taxon>Bacteria</taxon>
        <taxon>Bacillati</taxon>
        <taxon>Bacillota</taxon>
        <taxon>Negativicutes</taxon>
        <taxon>Selenomonadales</taxon>
        <taxon>Sporomusaceae</taxon>
        <taxon>Sporomusa</taxon>
    </lineage>
</organism>
<dbReference type="Pfam" id="PF01522">
    <property type="entry name" value="Polysacc_deac_1"/>
    <property type="match status" value="1"/>
</dbReference>